<feature type="transmembrane region" description="Helical" evidence="24">
    <location>
        <begin position="59"/>
        <end position="79"/>
    </location>
</feature>
<keyword evidence="8 24" id="KW-0808">Transferase</keyword>
<evidence type="ECO:0000256" key="23">
    <source>
        <dbReference type="PIRSR" id="PIRSR600829-4"/>
    </source>
</evidence>
<dbReference type="InterPro" id="IPR036945">
    <property type="entry name" value="DAGK_sf"/>
</dbReference>
<evidence type="ECO:0000256" key="18">
    <source>
        <dbReference type="ARBA" id="ARBA00023209"/>
    </source>
</evidence>
<dbReference type="InterPro" id="IPR033718">
    <property type="entry name" value="DAGK_prok"/>
</dbReference>
<evidence type="ECO:0000256" key="16">
    <source>
        <dbReference type="ARBA" id="ARBA00023098"/>
    </source>
</evidence>
<evidence type="ECO:0000256" key="19">
    <source>
        <dbReference type="ARBA" id="ARBA00023264"/>
    </source>
</evidence>
<sequence length="122" mass="13458">MHSAVDIGRIIRATAYSVMGLRAALRKEAAFRQEVILFIVLAPLGVWLGQNGIERSLLIGSLLMVLIVELLNSSVEAAVDRISKKHHKLSGRAKDMGSAAVYLSLLMVIMVWMLVLFDRITV</sequence>
<feature type="transmembrane region" description="Helical" evidence="24">
    <location>
        <begin position="35"/>
        <end position="53"/>
    </location>
</feature>
<evidence type="ECO:0000256" key="17">
    <source>
        <dbReference type="ARBA" id="ARBA00023136"/>
    </source>
</evidence>
<keyword evidence="11 22" id="KW-0547">Nucleotide-binding</keyword>
<keyword evidence="17 24" id="KW-0472">Membrane</keyword>
<keyword evidence="6" id="KW-0444">Lipid biosynthesis</keyword>
<dbReference type="EMBL" id="MFSQ01000059">
    <property type="protein sequence ID" value="OGI40254.1"/>
    <property type="molecule type" value="Genomic_DNA"/>
</dbReference>
<feature type="binding site" evidence="22">
    <location>
        <position position="76"/>
    </location>
    <ligand>
        <name>ATP</name>
        <dbReference type="ChEBI" id="CHEBI:30616"/>
    </ligand>
</feature>
<gene>
    <name evidence="25" type="ORF">A2140_02910</name>
</gene>
<keyword evidence="14 23" id="KW-0460">Magnesium</keyword>
<evidence type="ECO:0000313" key="26">
    <source>
        <dbReference type="Proteomes" id="UP000178379"/>
    </source>
</evidence>
<feature type="binding site" evidence="22">
    <location>
        <position position="16"/>
    </location>
    <ligand>
        <name>ATP</name>
        <dbReference type="ChEBI" id="CHEBI:30616"/>
    </ligand>
</feature>
<dbReference type="EC" id="2.7.1.107" evidence="3 24"/>
<feature type="transmembrane region" description="Helical" evidence="24">
    <location>
        <begin position="99"/>
        <end position="117"/>
    </location>
</feature>
<keyword evidence="18" id="KW-0594">Phospholipid biosynthesis</keyword>
<accession>A0A1F6T537</accession>
<dbReference type="GO" id="GO:0046872">
    <property type="term" value="F:metal ion binding"/>
    <property type="evidence" value="ECO:0007669"/>
    <property type="project" value="UniProtKB-KW"/>
</dbReference>
<feature type="binding site" evidence="21">
    <location>
        <position position="9"/>
    </location>
    <ligand>
        <name>substrate</name>
    </ligand>
</feature>
<evidence type="ECO:0000256" key="24">
    <source>
        <dbReference type="RuleBase" id="RU363065"/>
    </source>
</evidence>
<evidence type="ECO:0000256" key="4">
    <source>
        <dbReference type="ARBA" id="ARBA00017575"/>
    </source>
</evidence>
<evidence type="ECO:0000256" key="15">
    <source>
        <dbReference type="ARBA" id="ARBA00022989"/>
    </source>
</evidence>
<feature type="binding site" evidence="22">
    <location>
        <position position="9"/>
    </location>
    <ligand>
        <name>ATP</name>
        <dbReference type="ChEBI" id="CHEBI:30616"/>
    </ligand>
</feature>
<dbReference type="CDD" id="cd14264">
    <property type="entry name" value="DAGK_IM"/>
    <property type="match status" value="1"/>
</dbReference>
<comment type="similarity">
    <text evidence="2 24">Belongs to the bacterial diacylglycerol kinase family.</text>
</comment>
<evidence type="ECO:0000256" key="22">
    <source>
        <dbReference type="PIRSR" id="PIRSR600829-3"/>
    </source>
</evidence>
<dbReference type="STRING" id="1817756.A2140_02910"/>
<evidence type="ECO:0000256" key="9">
    <source>
        <dbReference type="ARBA" id="ARBA00022692"/>
    </source>
</evidence>
<evidence type="ECO:0000256" key="20">
    <source>
        <dbReference type="PIRSR" id="PIRSR600829-1"/>
    </source>
</evidence>
<dbReference type="GO" id="GO:0006654">
    <property type="term" value="P:phosphatidic acid biosynthetic process"/>
    <property type="evidence" value="ECO:0007669"/>
    <property type="project" value="InterPro"/>
</dbReference>
<evidence type="ECO:0000256" key="14">
    <source>
        <dbReference type="ARBA" id="ARBA00022842"/>
    </source>
</evidence>
<organism evidence="25 26">
    <name type="scientific">Candidatus Muproteobacteria bacterium RBG_16_62_13</name>
    <dbReference type="NCBI Taxonomy" id="1817756"/>
    <lineage>
        <taxon>Bacteria</taxon>
        <taxon>Pseudomonadati</taxon>
        <taxon>Pseudomonadota</taxon>
        <taxon>Candidatus Muproteobacteria</taxon>
    </lineage>
</organism>
<evidence type="ECO:0000256" key="7">
    <source>
        <dbReference type="ARBA" id="ARBA00022519"/>
    </source>
</evidence>
<dbReference type="AlphaFoldDB" id="A0A1F6T537"/>
<feature type="binding site" evidence="21">
    <location>
        <position position="55"/>
    </location>
    <ligand>
        <name>substrate</name>
    </ligand>
</feature>
<feature type="active site" description="Proton acceptor" evidence="20">
    <location>
        <position position="69"/>
    </location>
</feature>
<keyword evidence="10 23" id="KW-0479">Metal-binding</keyword>
<dbReference type="Proteomes" id="UP000178379">
    <property type="component" value="Unassembled WGS sequence"/>
</dbReference>
<comment type="catalytic activity">
    <reaction evidence="24">
        <text>a 1,2-diacyl-sn-glycerol + ATP = a 1,2-diacyl-sn-glycero-3-phosphate + ADP + H(+)</text>
        <dbReference type="Rhea" id="RHEA:10272"/>
        <dbReference type="ChEBI" id="CHEBI:15378"/>
        <dbReference type="ChEBI" id="CHEBI:17815"/>
        <dbReference type="ChEBI" id="CHEBI:30616"/>
        <dbReference type="ChEBI" id="CHEBI:58608"/>
        <dbReference type="ChEBI" id="CHEBI:456216"/>
        <dbReference type="EC" id="2.7.1.107"/>
    </reaction>
</comment>
<dbReference type="InterPro" id="IPR000829">
    <property type="entry name" value="DAGK"/>
</dbReference>
<evidence type="ECO:0000256" key="1">
    <source>
        <dbReference type="ARBA" id="ARBA00004429"/>
    </source>
</evidence>
<feature type="binding site" evidence="21">
    <location>
        <position position="69"/>
    </location>
    <ligand>
        <name>substrate</name>
    </ligand>
</feature>
<dbReference type="GO" id="GO:0005524">
    <property type="term" value="F:ATP binding"/>
    <property type="evidence" value="ECO:0007669"/>
    <property type="project" value="UniProtKB-KW"/>
</dbReference>
<dbReference type="PANTHER" id="PTHR34299:SF1">
    <property type="entry name" value="DIACYLGLYCEROL KINASE"/>
    <property type="match status" value="1"/>
</dbReference>
<evidence type="ECO:0000313" key="25">
    <source>
        <dbReference type="EMBL" id="OGI40254.1"/>
    </source>
</evidence>
<evidence type="ECO:0000256" key="6">
    <source>
        <dbReference type="ARBA" id="ARBA00022516"/>
    </source>
</evidence>
<comment type="cofactor">
    <cofactor evidence="23">
        <name>Mg(2+)</name>
        <dbReference type="ChEBI" id="CHEBI:18420"/>
    </cofactor>
    <text evidence="23">Mn(2+), Zn(2+), Cd(2+) and Co(2+) support activity to lesser extents.</text>
</comment>
<evidence type="ECO:0000256" key="5">
    <source>
        <dbReference type="ARBA" id="ARBA00022475"/>
    </source>
</evidence>
<dbReference type="GO" id="GO:0005886">
    <property type="term" value="C:plasma membrane"/>
    <property type="evidence" value="ECO:0007669"/>
    <property type="project" value="UniProtKB-SubCell"/>
</dbReference>
<evidence type="ECO:0000256" key="3">
    <source>
        <dbReference type="ARBA" id="ARBA00012133"/>
    </source>
</evidence>
<comment type="function">
    <text evidence="24">Catalyzes the ATP-dependent phosphorylation of sn-l,2-diacylglycerol (DAG) to phosphatidic acid. Involved in the recycling of diacylglycerol produced as a by-product during membrane-derived oligosaccharide (MDO) biosynthesis.</text>
</comment>
<keyword evidence="13 22" id="KW-0067">ATP-binding</keyword>
<keyword evidence="19 24" id="KW-1208">Phospholipid metabolism</keyword>
<keyword evidence="16 24" id="KW-0443">Lipid metabolism</keyword>
<evidence type="ECO:0000256" key="10">
    <source>
        <dbReference type="ARBA" id="ARBA00022723"/>
    </source>
</evidence>
<comment type="caution">
    <text evidence="25">The sequence shown here is derived from an EMBL/GenBank/DDBJ whole genome shotgun (WGS) entry which is preliminary data.</text>
</comment>
<dbReference type="Gene3D" id="1.10.287.3610">
    <property type="match status" value="1"/>
</dbReference>
<evidence type="ECO:0000256" key="21">
    <source>
        <dbReference type="PIRSR" id="PIRSR600829-2"/>
    </source>
</evidence>
<evidence type="ECO:0000256" key="13">
    <source>
        <dbReference type="ARBA" id="ARBA00022840"/>
    </source>
</evidence>
<feature type="binding site" evidence="22">
    <location>
        <position position="28"/>
    </location>
    <ligand>
        <name>ATP</name>
        <dbReference type="ChEBI" id="CHEBI:30616"/>
    </ligand>
</feature>
<name>A0A1F6T537_9PROT</name>
<reference evidence="25 26" key="1">
    <citation type="journal article" date="2016" name="Nat. Commun.">
        <title>Thousands of microbial genomes shed light on interconnected biogeochemical processes in an aquifer system.</title>
        <authorList>
            <person name="Anantharaman K."/>
            <person name="Brown C.T."/>
            <person name="Hug L.A."/>
            <person name="Sharon I."/>
            <person name="Castelle C.J."/>
            <person name="Probst A.J."/>
            <person name="Thomas B.C."/>
            <person name="Singh A."/>
            <person name="Wilkins M.J."/>
            <person name="Karaoz U."/>
            <person name="Brodie E.L."/>
            <person name="Williams K.H."/>
            <person name="Hubbard S.S."/>
            <person name="Banfield J.F."/>
        </authorList>
    </citation>
    <scope>NUCLEOTIDE SEQUENCE [LARGE SCALE GENOMIC DNA]</scope>
</reference>
<evidence type="ECO:0000256" key="12">
    <source>
        <dbReference type="ARBA" id="ARBA00022777"/>
    </source>
</evidence>
<evidence type="ECO:0000256" key="8">
    <source>
        <dbReference type="ARBA" id="ARBA00022679"/>
    </source>
</evidence>
<feature type="binding site" evidence="21">
    <location>
        <position position="98"/>
    </location>
    <ligand>
        <name>substrate</name>
    </ligand>
</feature>
<dbReference type="GO" id="GO:0004143">
    <property type="term" value="F:ATP-dependent diacylglycerol kinase activity"/>
    <property type="evidence" value="ECO:0007669"/>
    <property type="project" value="UniProtKB-EC"/>
</dbReference>
<feature type="binding site" evidence="22">
    <location>
        <begin position="94"/>
        <end position="95"/>
    </location>
    <ligand>
        <name>ATP</name>
        <dbReference type="ChEBI" id="CHEBI:30616"/>
    </ligand>
</feature>
<feature type="binding site" evidence="23">
    <location>
        <position position="28"/>
    </location>
    <ligand>
        <name>a divalent metal cation</name>
        <dbReference type="ChEBI" id="CHEBI:60240"/>
    </ligand>
</feature>
<keyword evidence="7 24" id="KW-0997">Cell inner membrane</keyword>
<dbReference type="Pfam" id="PF01219">
    <property type="entry name" value="DAGK_prokar"/>
    <property type="match status" value="1"/>
</dbReference>
<protein>
    <recommendedName>
        <fullName evidence="4 24">Diacylglycerol kinase</fullName>
        <ecNumber evidence="3 24">2.7.1.107</ecNumber>
    </recommendedName>
</protein>
<keyword evidence="12 24" id="KW-0418">Kinase</keyword>
<keyword evidence="9 24" id="KW-0812">Transmembrane</keyword>
<keyword evidence="15 24" id="KW-1133">Transmembrane helix</keyword>
<proteinExistence type="inferred from homology"/>
<keyword evidence="5" id="KW-1003">Cell membrane</keyword>
<feature type="binding site" evidence="23">
    <location>
        <position position="76"/>
    </location>
    <ligand>
        <name>a divalent metal cation</name>
        <dbReference type="ChEBI" id="CHEBI:60240"/>
    </ligand>
</feature>
<evidence type="ECO:0000256" key="11">
    <source>
        <dbReference type="ARBA" id="ARBA00022741"/>
    </source>
</evidence>
<dbReference type="PROSITE" id="PS01069">
    <property type="entry name" value="DAGK_PROKAR"/>
    <property type="match status" value="1"/>
</dbReference>
<feature type="binding site" evidence="21">
    <location>
        <begin position="30"/>
        <end position="34"/>
    </location>
    <ligand>
        <name>substrate</name>
    </ligand>
</feature>
<dbReference type="PANTHER" id="PTHR34299">
    <property type="entry name" value="DIACYLGLYCEROL KINASE"/>
    <property type="match status" value="1"/>
</dbReference>
<evidence type="ECO:0000256" key="2">
    <source>
        <dbReference type="ARBA" id="ARBA00005967"/>
    </source>
</evidence>
<comment type="subcellular location">
    <subcellularLocation>
        <location evidence="1 24">Cell inner membrane</location>
        <topology evidence="1 24">Multi-pass membrane protein</topology>
    </subcellularLocation>
</comment>